<keyword evidence="2" id="KW-1185">Reference proteome</keyword>
<evidence type="ECO:0000313" key="1">
    <source>
        <dbReference type="EMBL" id="KAG5929295.1"/>
    </source>
</evidence>
<comment type="caution">
    <text evidence="1">The sequence shown here is derived from an EMBL/GenBank/DDBJ whole genome shotgun (WGS) entry which is preliminary data.</text>
</comment>
<name>A0A8K0JCM7_9HYPO</name>
<dbReference type="EMBL" id="SRPY01000064">
    <property type="protein sequence ID" value="KAG5929295.1"/>
    <property type="molecule type" value="Genomic_DNA"/>
</dbReference>
<dbReference type="Proteomes" id="UP000811619">
    <property type="component" value="Unassembled WGS sequence"/>
</dbReference>
<dbReference type="AlphaFoldDB" id="A0A8K0JCM7"/>
<organism evidence="1 2">
    <name type="scientific">Claviceps africana</name>
    <dbReference type="NCBI Taxonomy" id="83212"/>
    <lineage>
        <taxon>Eukaryota</taxon>
        <taxon>Fungi</taxon>
        <taxon>Dikarya</taxon>
        <taxon>Ascomycota</taxon>
        <taxon>Pezizomycotina</taxon>
        <taxon>Sordariomycetes</taxon>
        <taxon>Hypocreomycetidae</taxon>
        <taxon>Hypocreales</taxon>
        <taxon>Clavicipitaceae</taxon>
        <taxon>Claviceps</taxon>
    </lineage>
</organism>
<protein>
    <submittedName>
        <fullName evidence="1">Uncharacterized protein</fullName>
    </submittedName>
</protein>
<accession>A0A8K0JCM7</accession>
<reference evidence="1" key="1">
    <citation type="journal article" date="2020" name="bioRxiv">
        <title>Whole genome comparisons of ergot fungi reveals the divergence and evolution of species within the genus Claviceps are the result of varying mechanisms driving genome evolution and host range expansion.</title>
        <authorList>
            <person name="Wyka S.A."/>
            <person name="Mondo S.J."/>
            <person name="Liu M."/>
            <person name="Dettman J."/>
            <person name="Nalam V."/>
            <person name="Broders K.D."/>
        </authorList>
    </citation>
    <scope>NUCLEOTIDE SEQUENCE</scope>
    <source>
        <strain evidence="1">CCC 489</strain>
    </source>
</reference>
<gene>
    <name evidence="1" type="ORF">E4U42_006361</name>
</gene>
<sequence>MNGQHTTIGYLELFHGLGVVGEKATIVVDVQRRGRDIGIGVYRFSESLESHIGKDLEVQQDVLVPGLGVENIERDLPARRELPVSLRAHAR</sequence>
<proteinExistence type="predicted"/>
<evidence type="ECO:0000313" key="2">
    <source>
        <dbReference type="Proteomes" id="UP000811619"/>
    </source>
</evidence>